<dbReference type="GeneID" id="86155928"/>
<gene>
    <name evidence="2" type="primary">hicB_3</name>
    <name evidence="2" type="ORF">SAMEA1410922_01528</name>
</gene>
<evidence type="ECO:0000313" key="2">
    <source>
        <dbReference type="EMBL" id="VTU08626.1"/>
    </source>
</evidence>
<dbReference type="Proteomes" id="UP000308167">
    <property type="component" value="Unassembled WGS sequence"/>
</dbReference>
<keyword evidence="3" id="KW-1185">Reference proteome</keyword>
<dbReference type="Pfam" id="PF15919">
    <property type="entry name" value="HicB_lk_antitox"/>
    <property type="match status" value="1"/>
</dbReference>
<feature type="domain" description="HicB-like antitoxin of toxin-antitoxin system" evidence="1">
    <location>
        <begin position="4"/>
        <end position="72"/>
    </location>
</feature>
<dbReference type="InterPro" id="IPR035069">
    <property type="entry name" value="TTHA1013/TTHA0281-like"/>
</dbReference>
<dbReference type="EMBL" id="CABFKI010000009">
    <property type="protein sequence ID" value="VTU08626.1"/>
    <property type="molecule type" value="Genomic_DNA"/>
</dbReference>
<reference evidence="2 3" key="1">
    <citation type="submission" date="2019-05" db="EMBL/GenBank/DDBJ databases">
        <authorList>
            <consortium name="Pathogen Informatics"/>
        </authorList>
    </citation>
    <scope>NUCLEOTIDE SEQUENCE [LARGE SCALE GENOMIC DNA]</scope>
    <source>
        <strain evidence="2 3">NM319</strain>
    </source>
</reference>
<organism evidence="2 3">
    <name type="scientific">Actinobacillus porcinus</name>
    <dbReference type="NCBI Taxonomy" id="51048"/>
    <lineage>
        <taxon>Bacteria</taxon>
        <taxon>Pseudomonadati</taxon>
        <taxon>Pseudomonadota</taxon>
        <taxon>Gammaproteobacteria</taxon>
        <taxon>Pasteurellales</taxon>
        <taxon>Pasteurellaceae</taxon>
        <taxon>Actinobacillus</taxon>
    </lineage>
</organism>
<accession>A0ABY6TLB9</accession>
<dbReference type="RefSeq" id="WP_135710530.1">
    <property type="nucleotide sequence ID" value="NZ_CABFKI010000009.1"/>
</dbReference>
<evidence type="ECO:0000313" key="3">
    <source>
        <dbReference type="Proteomes" id="UP000308167"/>
    </source>
</evidence>
<proteinExistence type="predicted"/>
<protein>
    <submittedName>
        <fullName evidence="2">Antitoxin HicB</fullName>
    </submittedName>
</protein>
<name>A0ABY6TLB9_9PAST</name>
<comment type="caution">
    <text evidence="2">The sequence shown here is derived from an EMBL/GenBank/DDBJ whole genome shotgun (WGS) entry which is preliminary data.</text>
</comment>
<sequence length="139" mass="16000">MLRYPVEIVPDDNGTFLVTCPDIPEMASVGDDIDEALLEAQDGLEAALEFYFDDRREIPMPSQPKEGQHTVDLSVLQSMKIFLLNEMIKQGVRKAEMARRLDVHMPQVDRLLDFNHSTKVEFVEKAFSKLNKHFYIYPA</sequence>
<dbReference type="Gene3D" id="3.30.160.250">
    <property type="match status" value="1"/>
</dbReference>
<dbReference type="SUPFAM" id="SSF143100">
    <property type="entry name" value="TTHA1013/TTHA0281-like"/>
    <property type="match status" value="1"/>
</dbReference>
<evidence type="ECO:0000259" key="1">
    <source>
        <dbReference type="Pfam" id="PF15919"/>
    </source>
</evidence>
<dbReference type="InterPro" id="IPR031807">
    <property type="entry name" value="HicB-like"/>
</dbReference>